<sequence>MPAQESEEKVKTVIKKEDLKIGQKVKYHPIGNSVHLSEGIVKEIITQPEIVGDSHRRVKASEDNPRVVIENLHTHKRTAYRITSVEEILEDAKEENRKKDPKEVESDGESEKPEEKEEPEGEESDNESQDPDYDPAKGNEEIVNDF</sequence>
<dbReference type="Pfam" id="PF11160">
    <property type="entry name" value="Hva1_TUDOR"/>
    <property type="match status" value="1"/>
</dbReference>
<evidence type="ECO:0000256" key="1">
    <source>
        <dbReference type="SAM" id="MobiDB-lite"/>
    </source>
</evidence>
<dbReference type="EMBL" id="CAJVPY010004402">
    <property type="protein sequence ID" value="CAG8618052.1"/>
    <property type="molecule type" value="Genomic_DNA"/>
</dbReference>
<proteinExistence type="predicted"/>
<reference evidence="3" key="1">
    <citation type="submission" date="2021-06" db="EMBL/GenBank/DDBJ databases">
        <authorList>
            <person name="Kallberg Y."/>
            <person name="Tangrot J."/>
            <person name="Rosling A."/>
        </authorList>
    </citation>
    <scope>NUCLEOTIDE SEQUENCE</scope>
    <source>
        <strain evidence="3">MA453B</strain>
    </source>
</reference>
<dbReference type="Proteomes" id="UP000789405">
    <property type="component" value="Unassembled WGS sequence"/>
</dbReference>
<feature type="region of interest" description="Disordered" evidence="1">
    <location>
        <begin position="90"/>
        <end position="146"/>
    </location>
</feature>
<evidence type="ECO:0000313" key="3">
    <source>
        <dbReference type="EMBL" id="CAG8618052.1"/>
    </source>
</evidence>
<feature type="compositionally biased region" description="Acidic residues" evidence="1">
    <location>
        <begin position="116"/>
        <end position="133"/>
    </location>
</feature>
<gene>
    <name evidence="3" type="ORF">DERYTH_LOCUS8493</name>
</gene>
<evidence type="ECO:0000259" key="2">
    <source>
        <dbReference type="Pfam" id="PF11160"/>
    </source>
</evidence>
<evidence type="ECO:0000313" key="4">
    <source>
        <dbReference type="Proteomes" id="UP000789405"/>
    </source>
</evidence>
<keyword evidence="4" id="KW-1185">Reference proteome</keyword>
<feature type="domain" description="Hypervirulence associated protein TUDOR" evidence="2">
    <location>
        <begin position="22"/>
        <end position="80"/>
    </location>
</feature>
<dbReference type="AlphaFoldDB" id="A0A9N9CXD6"/>
<dbReference type="OrthoDB" id="10052172at2759"/>
<comment type="caution">
    <text evidence="3">The sequence shown here is derived from an EMBL/GenBank/DDBJ whole genome shotgun (WGS) entry which is preliminary data.</text>
</comment>
<name>A0A9N9CXD6_9GLOM</name>
<accession>A0A9N9CXD6</accession>
<feature type="compositionally biased region" description="Basic and acidic residues" evidence="1">
    <location>
        <begin position="90"/>
        <end position="115"/>
    </location>
</feature>
<protein>
    <submittedName>
        <fullName evidence="3">4587_t:CDS:1</fullName>
    </submittedName>
</protein>
<organism evidence="3 4">
    <name type="scientific">Dentiscutata erythropus</name>
    <dbReference type="NCBI Taxonomy" id="1348616"/>
    <lineage>
        <taxon>Eukaryota</taxon>
        <taxon>Fungi</taxon>
        <taxon>Fungi incertae sedis</taxon>
        <taxon>Mucoromycota</taxon>
        <taxon>Glomeromycotina</taxon>
        <taxon>Glomeromycetes</taxon>
        <taxon>Diversisporales</taxon>
        <taxon>Gigasporaceae</taxon>
        <taxon>Dentiscutata</taxon>
    </lineage>
</organism>
<dbReference type="InterPro" id="IPR021331">
    <property type="entry name" value="Hva1_TUDOR"/>
</dbReference>